<comment type="subcellular location">
    <subcellularLocation>
        <location evidence="2">Cell membrane</location>
        <topology evidence="2">Multi-pass membrane protein</topology>
    </subcellularLocation>
</comment>
<keyword evidence="11" id="KW-0482">Metalloprotease</keyword>
<keyword evidence="9" id="KW-0862">Zinc</keyword>
<comment type="caution">
    <text evidence="15">The sequence shown here is derived from an EMBL/GenBank/DDBJ whole genome shotgun (WGS) entry which is preliminary data.</text>
</comment>
<evidence type="ECO:0000259" key="14">
    <source>
        <dbReference type="Pfam" id="PF02163"/>
    </source>
</evidence>
<keyword evidence="10 13" id="KW-1133">Transmembrane helix</keyword>
<keyword evidence="16" id="KW-1185">Reference proteome</keyword>
<dbReference type="InterPro" id="IPR008915">
    <property type="entry name" value="Peptidase_M50"/>
</dbReference>
<evidence type="ECO:0000256" key="10">
    <source>
        <dbReference type="ARBA" id="ARBA00022989"/>
    </source>
</evidence>
<evidence type="ECO:0000256" key="11">
    <source>
        <dbReference type="ARBA" id="ARBA00023049"/>
    </source>
</evidence>
<accession>A0ABU2WHR1</accession>
<keyword evidence="4" id="KW-1003">Cell membrane</keyword>
<feature type="transmembrane region" description="Helical" evidence="13">
    <location>
        <begin position="97"/>
        <end position="117"/>
    </location>
</feature>
<evidence type="ECO:0000256" key="2">
    <source>
        <dbReference type="ARBA" id="ARBA00004651"/>
    </source>
</evidence>
<feature type="transmembrane region" description="Helical" evidence="13">
    <location>
        <begin position="58"/>
        <end position="77"/>
    </location>
</feature>
<dbReference type="GO" id="GO:0008233">
    <property type="term" value="F:peptidase activity"/>
    <property type="evidence" value="ECO:0007669"/>
    <property type="project" value="UniProtKB-KW"/>
</dbReference>
<feature type="transmembrane region" description="Helical" evidence="13">
    <location>
        <begin position="12"/>
        <end position="37"/>
    </location>
</feature>
<keyword evidence="7" id="KW-0479">Metal-binding</keyword>
<evidence type="ECO:0000313" key="15">
    <source>
        <dbReference type="EMBL" id="MDT0497174.1"/>
    </source>
</evidence>
<comment type="cofactor">
    <cofactor evidence="1">
        <name>Zn(2+)</name>
        <dbReference type="ChEBI" id="CHEBI:29105"/>
    </cofactor>
</comment>
<dbReference type="EMBL" id="JAVRIC010000008">
    <property type="protein sequence ID" value="MDT0497174.1"/>
    <property type="molecule type" value="Genomic_DNA"/>
</dbReference>
<dbReference type="PANTHER" id="PTHR35864:SF1">
    <property type="entry name" value="ZINC METALLOPROTEASE YWHC-RELATED"/>
    <property type="match status" value="1"/>
</dbReference>
<gene>
    <name evidence="15" type="ORF">RM530_07320</name>
</gene>
<evidence type="ECO:0000256" key="9">
    <source>
        <dbReference type="ARBA" id="ARBA00022833"/>
    </source>
</evidence>
<evidence type="ECO:0000256" key="12">
    <source>
        <dbReference type="ARBA" id="ARBA00023136"/>
    </source>
</evidence>
<comment type="similarity">
    <text evidence="3">Belongs to the peptidase M50B family.</text>
</comment>
<dbReference type="CDD" id="cd06158">
    <property type="entry name" value="S2P-M50_like_1"/>
    <property type="match status" value="1"/>
</dbReference>
<evidence type="ECO:0000256" key="6">
    <source>
        <dbReference type="ARBA" id="ARBA00022692"/>
    </source>
</evidence>
<evidence type="ECO:0000313" key="16">
    <source>
        <dbReference type="Proteomes" id="UP001254608"/>
    </source>
</evidence>
<dbReference type="GO" id="GO:0006508">
    <property type="term" value="P:proteolysis"/>
    <property type="evidence" value="ECO:0007669"/>
    <property type="project" value="UniProtKB-KW"/>
</dbReference>
<evidence type="ECO:0000256" key="7">
    <source>
        <dbReference type="ARBA" id="ARBA00022723"/>
    </source>
</evidence>
<dbReference type="InterPro" id="IPR052348">
    <property type="entry name" value="Metallopeptidase_M50B"/>
</dbReference>
<evidence type="ECO:0000256" key="3">
    <source>
        <dbReference type="ARBA" id="ARBA00007931"/>
    </source>
</evidence>
<keyword evidence="8" id="KW-0378">Hydrolase</keyword>
<keyword evidence="5 15" id="KW-0645">Protease</keyword>
<evidence type="ECO:0000256" key="1">
    <source>
        <dbReference type="ARBA" id="ARBA00001947"/>
    </source>
</evidence>
<protein>
    <submittedName>
        <fullName evidence="15">Site-2 protease family protein</fullName>
    </submittedName>
</protein>
<evidence type="ECO:0000256" key="4">
    <source>
        <dbReference type="ARBA" id="ARBA00022475"/>
    </source>
</evidence>
<feature type="transmembrane region" description="Helical" evidence="13">
    <location>
        <begin position="129"/>
        <end position="153"/>
    </location>
</feature>
<dbReference type="Pfam" id="PF02163">
    <property type="entry name" value="Peptidase_M50"/>
    <property type="match status" value="1"/>
</dbReference>
<feature type="domain" description="Peptidase M50" evidence="14">
    <location>
        <begin position="131"/>
        <end position="169"/>
    </location>
</feature>
<name>A0ABU2WHR1_9GAMM</name>
<dbReference type="RefSeq" id="WP_311364568.1">
    <property type="nucleotide sequence ID" value="NZ_JAVRIC010000008.1"/>
</dbReference>
<organism evidence="15 16">
    <name type="scientific">Banduia mediterranea</name>
    <dbReference type="NCBI Taxonomy" id="3075609"/>
    <lineage>
        <taxon>Bacteria</taxon>
        <taxon>Pseudomonadati</taxon>
        <taxon>Pseudomonadota</taxon>
        <taxon>Gammaproteobacteria</taxon>
        <taxon>Nevskiales</taxon>
        <taxon>Algiphilaceae</taxon>
        <taxon>Banduia</taxon>
    </lineage>
</organism>
<keyword evidence="12 13" id="KW-0472">Membrane</keyword>
<keyword evidence="6 13" id="KW-0812">Transmembrane</keyword>
<dbReference type="InterPro" id="IPR044537">
    <property type="entry name" value="Rip2-like"/>
</dbReference>
<evidence type="ECO:0000256" key="13">
    <source>
        <dbReference type="SAM" id="Phobius"/>
    </source>
</evidence>
<evidence type="ECO:0000256" key="5">
    <source>
        <dbReference type="ARBA" id="ARBA00022670"/>
    </source>
</evidence>
<feature type="transmembrane region" description="Helical" evidence="13">
    <location>
        <begin position="182"/>
        <end position="206"/>
    </location>
</feature>
<evidence type="ECO:0000256" key="8">
    <source>
        <dbReference type="ARBA" id="ARBA00022801"/>
    </source>
</evidence>
<proteinExistence type="inferred from homology"/>
<dbReference type="Proteomes" id="UP001254608">
    <property type="component" value="Unassembled WGS sequence"/>
</dbReference>
<reference evidence="15 16" key="1">
    <citation type="submission" date="2023-09" db="EMBL/GenBank/DDBJ databases">
        <authorList>
            <person name="Rey-Velasco X."/>
        </authorList>
    </citation>
    <scope>NUCLEOTIDE SEQUENCE [LARGE SCALE GENOMIC DNA]</scope>
    <source>
        <strain evidence="15 16">W345</strain>
    </source>
</reference>
<sequence length="221" mass="23803">MSSSFSLIQQLAIYALPVLLAITLHEVAHGWAARAFGDHTAANQGRLSLNPLKHIDPVGTLLLPAVTLLLGGMFFGWAKPVPVVESNLRNPRKHMALVAAAGPMSNLAMAIAWGMILKIGLTLGRGDGLWMGLMYMANAGIMINVIFMVLNLIPIPPLDGGRVLSGFLPPQQAYKLSRIEPYGIAILFGLIILASMVPAFGALFWFPFGFMEMLVRSVLGL</sequence>
<dbReference type="PANTHER" id="PTHR35864">
    <property type="entry name" value="ZINC METALLOPROTEASE MJ0611-RELATED"/>
    <property type="match status" value="1"/>
</dbReference>